<sequence length="391" mass="45312">MLNAGRLIENSENSFPPQSQKRLKSNNGDCECNTASQNENPFSRYDRRAELINVKAENAKLQLRVNSLNQELSELKAKAFRERESFASDKQNFELMNKNLVRQLTDIADKHTSLEVHLKDVEKLAIEEKSTLSLNMKTTESMCSEKIREYEQTLDECKRHCEFLETNLLEKRHRVGQLEISIEHLMSEMQFYKNRNFDLSARNVEISNMLSATQRKLKEQEIAIRQWREDNQIASTLRHSADDFKRLSLENASLKEQIRKCKYVVDDVTQLMQDKIFLEEEIQMLKTSVQRYIPKLAILLKNARWVFPSSPSSGQGNVLIRDDGSTGTGPVPAYIQYDDIFNQLNKTVNRMKDTGPVLSTRLKLQFIFNSLLLDDATSSNLSHKEFHNNDI</sequence>
<protein>
    <submittedName>
        <fullName evidence="4">Cilia- and flagella-associated protein 157</fullName>
    </submittedName>
</protein>
<dbReference type="WBParaSite" id="nRc.2.0.1.t04230-RA">
    <property type="protein sequence ID" value="nRc.2.0.1.t04230-RA"/>
    <property type="gene ID" value="nRc.2.0.1.g04230"/>
</dbReference>
<proteinExistence type="predicted"/>
<keyword evidence="1" id="KW-0175">Coiled coil</keyword>
<keyword evidence="3" id="KW-1185">Reference proteome</keyword>
<evidence type="ECO:0000313" key="3">
    <source>
        <dbReference type="Proteomes" id="UP000887565"/>
    </source>
</evidence>
<organism evidence="3 4">
    <name type="scientific">Romanomermis culicivorax</name>
    <name type="common">Nematode worm</name>
    <dbReference type="NCBI Taxonomy" id="13658"/>
    <lineage>
        <taxon>Eukaryota</taxon>
        <taxon>Metazoa</taxon>
        <taxon>Ecdysozoa</taxon>
        <taxon>Nematoda</taxon>
        <taxon>Enoplea</taxon>
        <taxon>Dorylaimia</taxon>
        <taxon>Mermithida</taxon>
        <taxon>Mermithoidea</taxon>
        <taxon>Mermithidae</taxon>
        <taxon>Romanomermis</taxon>
    </lineage>
</organism>
<accession>A0A915HS30</accession>
<dbReference type="Proteomes" id="UP000887565">
    <property type="component" value="Unplaced"/>
</dbReference>
<evidence type="ECO:0000313" key="4">
    <source>
        <dbReference type="WBParaSite" id="nRc.2.0.1.t04230-RA"/>
    </source>
</evidence>
<name>A0A915HS30_ROMCU</name>
<evidence type="ECO:0000256" key="1">
    <source>
        <dbReference type="SAM" id="Coils"/>
    </source>
</evidence>
<dbReference type="AlphaFoldDB" id="A0A915HS30"/>
<feature type="coiled-coil region" evidence="1">
    <location>
        <begin position="51"/>
        <end position="85"/>
    </location>
</feature>
<feature type="coiled-coil region" evidence="1">
    <location>
        <begin position="147"/>
        <end position="230"/>
    </location>
</feature>
<evidence type="ECO:0000256" key="2">
    <source>
        <dbReference type="SAM" id="MobiDB-lite"/>
    </source>
</evidence>
<feature type="compositionally biased region" description="Polar residues" evidence="2">
    <location>
        <begin position="10"/>
        <end position="41"/>
    </location>
</feature>
<feature type="region of interest" description="Disordered" evidence="2">
    <location>
        <begin position="1"/>
        <end position="41"/>
    </location>
</feature>
<reference evidence="4" key="1">
    <citation type="submission" date="2022-11" db="UniProtKB">
        <authorList>
            <consortium name="WormBaseParasite"/>
        </authorList>
    </citation>
    <scope>IDENTIFICATION</scope>
</reference>